<reference evidence="7 8" key="1">
    <citation type="journal article" date="2015" name="Sci. Rep.">
        <title>Genome of the facultative scuticociliatosis pathogen Pseudocohnilembus persalinus provides insight into its virulence through horizontal gene transfer.</title>
        <authorList>
            <person name="Xiong J."/>
            <person name="Wang G."/>
            <person name="Cheng J."/>
            <person name="Tian M."/>
            <person name="Pan X."/>
            <person name="Warren A."/>
            <person name="Jiang C."/>
            <person name="Yuan D."/>
            <person name="Miao W."/>
        </authorList>
    </citation>
    <scope>NUCLEOTIDE SEQUENCE [LARGE SCALE GENOMIC DNA]</scope>
    <source>
        <strain evidence="7">36N120E</strain>
    </source>
</reference>
<dbReference type="AlphaFoldDB" id="A0A0V0QE15"/>
<evidence type="ECO:0000313" key="8">
    <source>
        <dbReference type="Proteomes" id="UP000054937"/>
    </source>
</evidence>
<keyword evidence="4 6" id="KW-0472">Membrane</keyword>
<evidence type="ECO:0000256" key="5">
    <source>
        <dbReference type="ARBA" id="ARBA00023180"/>
    </source>
</evidence>
<dbReference type="GO" id="GO:0007224">
    <property type="term" value="P:smoothened signaling pathway"/>
    <property type="evidence" value="ECO:0007669"/>
    <property type="project" value="TreeGrafter"/>
</dbReference>
<keyword evidence="3 6" id="KW-1133">Transmembrane helix</keyword>
<dbReference type="EMBL" id="LDAU01000194">
    <property type="protein sequence ID" value="KRX00368.1"/>
    <property type="molecule type" value="Genomic_DNA"/>
</dbReference>
<dbReference type="PANTHER" id="PTHR45951">
    <property type="entry name" value="PROTEIN DISPATCHED-RELATED"/>
    <property type="match status" value="1"/>
</dbReference>
<name>A0A0V0QE15_PSEPJ</name>
<gene>
    <name evidence="7" type="ORF">PPERSA_10867</name>
</gene>
<dbReference type="GO" id="GO:0022857">
    <property type="term" value="F:transmembrane transporter activity"/>
    <property type="evidence" value="ECO:0007669"/>
    <property type="project" value="TreeGrafter"/>
</dbReference>
<protein>
    <recommendedName>
        <fullName evidence="9">Transmembrane protein</fullName>
    </recommendedName>
</protein>
<dbReference type="Proteomes" id="UP000054937">
    <property type="component" value="Unassembled WGS sequence"/>
</dbReference>
<feature type="transmembrane region" description="Helical" evidence="6">
    <location>
        <begin position="36"/>
        <end position="55"/>
    </location>
</feature>
<feature type="transmembrane region" description="Helical" evidence="6">
    <location>
        <begin position="368"/>
        <end position="392"/>
    </location>
</feature>
<evidence type="ECO:0000256" key="6">
    <source>
        <dbReference type="SAM" id="Phobius"/>
    </source>
</evidence>
<accession>A0A0V0QE15</accession>
<comment type="caution">
    <text evidence="7">The sequence shown here is derived from an EMBL/GenBank/DDBJ whole genome shotgun (WGS) entry which is preliminary data.</text>
</comment>
<dbReference type="InParanoid" id="A0A0V0QE15"/>
<proteinExistence type="predicted"/>
<evidence type="ECO:0000256" key="3">
    <source>
        <dbReference type="ARBA" id="ARBA00022989"/>
    </source>
</evidence>
<comment type="subcellular location">
    <subcellularLocation>
        <location evidence="1">Membrane</location>
        <topology evidence="1">Multi-pass membrane protein</topology>
    </subcellularLocation>
</comment>
<evidence type="ECO:0008006" key="9">
    <source>
        <dbReference type="Google" id="ProtNLM"/>
    </source>
</evidence>
<evidence type="ECO:0000256" key="1">
    <source>
        <dbReference type="ARBA" id="ARBA00004141"/>
    </source>
</evidence>
<evidence type="ECO:0000256" key="2">
    <source>
        <dbReference type="ARBA" id="ARBA00022692"/>
    </source>
</evidence>
<sequence length="482" mass="57268">MIQKFRKNHINAKIKQQDLEEKTKPMILTQRFIDKPFEMIGISSILFFIFIYLSIYQDLYDFQKPTYRDYLDWDNSRVTNLETYKLVTQQFNEVKVKQTFQFCQNPLFFIKNCFQQKSLSNKIFKYQQDIQIPVKSILQTNFTTSIILKCDSCNILTPENIKFLQKIEKNITKIDEFQNFCFSTYSNSNCLSQNYLRSINQLIQNTNYNLTQQDIDYQLQRIYQSETLFNKYGTLFSKNYNYSQSLNSDLPSINNSNNIIRSVFLFGTPIENNEETFLNNQDNYDKQEELFQQFNEKITSKINYYQDLAKDLLRSTFFVLAVNLPALFSSQMPVASFGQTLIGGAICMIGTGIFLLFAHITYINRLGYMLLLETLISLTISFILFPAALHLIGPNENFGNFLVFCKCMHQKEYVRNQDNEKYNSKLKPHKYKDNIEMKYFENGNLKFFHNLEFNEQQKFQKDRYISYQKDNGKLKKNYPRIY</sequence>
<evidence type="ECO:0000256" key="4">
    <source>
        <dbReference type="ARBA" id="ARBA00023136"/>
    </source>
</evidence>
<dbReference type="PANTHER" id="PTHR45951:SF3">
    <property type="entry name" value="PROTEIN DISPATCHED"/>
    <property type="match status" value="1"/>
</dbReference>
<dbReference type="GO" id="GO:0016020">
    <property type="term" value="C:membrane"/>
    <property type="evidence" value="ECO:0007669"/>
    <property type="project" value="UniProtKB-SubCell"/>
</dbReference>
<keyword evidence="5" id="KW-0325">Glycoprotein</keyword>
<dbReference type="InterPro" id="IPR052081">
    <property type="entry name" value="Dispatched_Hh_regulator"/>
</dbReference>
<evidence type="ECO:0000313" key="7">
    <source>
        <dbReference type="EMBL" id="KRX00368.1"/>
    </source>
</evidence>
<keyword evidence="2 6" id="KW-0812">Transmembrane</keyword>
<feature type="transmembrane region" description="Helical" evidence="6">
    <location>
        <begin position="341"/>
        <end position="362"/>
    </location>
</feature>
<organism evidence="7 8">
    <name type="scientific">Pseudocohnilembus persalinus</name>
    <name type="common">Ciliate</name>
    <dbReference type="NCBI Taxonomy" id="266149"/>
    <lineage>
        <taxon>Eukaryota</taxon>
        <taxon>Sar</taxon>
        <taxon>Alveolata</taxon>
        <taxon>Ciliophora</taxon>
        <taxon>Intramacronucleata</taxon>
        <taxon>Oligohymenophorea</taxon>
        <taxon>Scuticociliatia</taxon>
        <taxon>Philasterida</taxon>
        <taxon>Pseudocohnilembidae</taxon>
        <taxon>Pseudocohnilembus</taxon>
    </lineage>
</organism>
<keyword evidence="8" id="KW-1185">Reference proteome</keyword>